<accession>A0ABW1D872</accession>
<protein>
    <submittedName>
        <fullName evidence="1">Tetratricopeptide repeat protein</fullName>
    </submittedName>
</protein>
<dbReference type="Gene3D" id="1.25.40.10">
    <property type="entry name" value="Tetratricopeptide repeat domain"/>
    <property type="match status" value="1"/>
</dbReference>
<dbReference type="RefSeq" id="WP_379523531.1">
    <property type="nucleotide sequence ID" value="NZ_JBHSPA010000108.1"/>
</dbReference>
<reference evidence="2" key="1">
    <citation type="journal article" date="2019" name="Int. J. Syst. Evol. Microbiol.">
        <title>The Global Catalogue of Microorganisms (GCM) 10K type strain sequencing project: providing services to taxonomists for standard genome sequencing and annotation.</title>
        <authorList>
            <consortium name="The Broad Institute Genomics Platform"/>
            <consortium name="The Broad Institute Genome Sequencing Center for Infectious Disease"/>
            <person name="Wu L."/>
            <person name="Ma J."/>
        </authorList>
    </citation>
    <scope>NUCLEOTIDE SEQUENCE [LARGE SCALE GENOMIC DNA]</scope>
    <source>
        <strain evidence="2">CCUG 53903</strain>
    </source>
</reference>
<sequence length="208" mass="22602">MGRIERARLAYERAVFAGDGGGVVGAERELDQVEADLAVARGRLMHARFLDGEPAQERELELFETAVRLYRGLGDVRGEGEGLFWVGVFLQVVRGDHEAARPALERSRELAEQAGDKLTLSYALRHLGIAEHVAGRLVGARERLEESVRLRKEVGFSAGVAANLVGLAHVAVDEGRRGDAVVLLDEAEVLAEGAGRVMRSVEEARGRL</sequence>
<keyword evidence="2" id="KW-1185">Reference proteome</keyword>
<comment type="caution">
    <text evidence="1">The sequence shown here is derived from an EMBL/GenBank/DDBJ whole genome shotgun (WGS) entry which is preliminary data.</text>
</comment>
<dbReference type="InterPro" id="IPR011990">
    <property type="entry name" value="TPR-like_helical_dom_sf"/>
</dbReference>
<dbReference type="EMBL" id="JBHSPA010000108">
    <property type="protein sequence ID" value="MFC5834118.1"/>
    <property type="molecule type" value="Genomic_DNA"/>
</dbReference>
<dbReference type="Proteomes" id="UP001596058">
    <property type="component" value="Unassembled WGS sequence"/>
</dbReference>
<name>A0ABW1D872_9ACTN</name>
<dbReference type="Pfam" id="PF13424">
    <property type="entry name" value="TPR_12"/>
    <property type="match status" value="1"/>
</dbReference>
<organism evidence="1 2">
    <name type="scientific">Nonomuraea insulae</name>
    <dbReference type="NCBI Taxonomy" id="1616787"/>
    <lineage>
        <taxon>Bacteria</taxon>
        <taxon>Bacillati</taxon>
        <taxon>Actinomycetota</taxon>
        <taxon>Actinomycetes</taxon>
        <taxon>Streptosporangiales</taxon>
        <taxon>Streptosporangiaceae</taxon>
        <taxon>Nonomuraea</taxon>
    </lineage>
</organism>
<evidence type="ECO:0000313" key="1">
    <source>
        <dbReference type="EMBL" id="MFC5834118.1"/>
    </source>
</evidence>
<evidence type="ECO:0000313" key="2">
    <source>
        <dbReference type="Proteomes" id="UP001596058"/>
    </source>
</evidence>
<gene>
    <name evidence="1" type="ORF">ACFPZ3_60600</name>
</gene>
<dbReference type="SUPFAM" id="SSF48452">
    <property type="entry name" value="TPR-like"/>
    <property type="match status" value="1"/>
</dbReference>
<proteinExistence type="predicted"/>